<dbReference type="AlphaFoldDB" id="A0A4U9VQ04"/>
<protein>
    <submittedName>
        <fullName evidence="2">Predicted NTP pyrophosphohydrolase</fullName>
    </submittedName>
</protein>
<dbReference type="PROSITE" id="PS51462">
    <property type="entry name" value="NUDIX"/>
    <property type="match status" value="1"/>
</dbReference>
<dbReference type="EMBL" id="LR590484">
    <property type="protein sequence ID" value="VTR47762.1"/>
    <property type="molecule type" value="Genomic_DNA"/>
</dbReference>
<dbReference type="InterPro" id="IPR015797">
    <property type="entry name" value="NUDIX_hydrolase-like_dom_sf"/>
</dbReference>
<dbReference type="GO" id="GO:0006167">
    <property type="term" value="P:AMP biosynthetic process"/>
    <property type="evidence" value="ECO:0007669"/>
    <property type="project" value="TreeGrafter"/>
</dbReference>
<accession>A0A4U9VQ04</accession>
<dbReference type="Pfam" id="PF00293">
    <property type="entry name" value="NUDIX"/>
    <property type="match status" value="1"/>
</dbReference>
<gene>
    <name evidence="2" type="ORF">NCTC11429_03574</name>
</gene>
<evidence type="ECO:0000259" key="1">
    <source>
        <dbReference type="PROSITE" id="PS51462"/>
    </source>
</evidence>
<proteinExistence type="predicted"/>
<dbReference type="SUPFAM" id="SSF55811">
    <property type="entry name" value="Nudix"/>
    <property type="match status" value="1"/>
</dbReference>
<dbReference type="GO" id="GO:0004081">
    <property type="term" value="F:bis(5'-nucleosyl)-tetraphosphatase (asymmetrical) activity"/>
    <property type="evidence" value="ECO:0007669"/>
    <property type="project" value="TreeGrafter"/>
</dbReference>
<evidence type="ECO:0000313" key="3">
    <source>
        <dbReference type="Proteomes" id="UP000308196"/>
    </source>
</evidence>
<name>A0A4U9VQ04_9SPHI</name>
<dbReference type="PANTHER" id="PTHR21340">
    <property type="entry name" value="DIADENOSINE 5,5-P1,P4-TETRAPHOSPHATE PYROPHOSPHOHYDROLASE MUTT"/>
    <property type="match status" value="1"/>
</dbReference>
<feature type="domain" description="Nudix hydrolase" evidence="1">
    <location>
        <begin position="39"/>
        <end position="192"/>
    </location>
</feature>
<dbReference type="InterPro" id="IPR051325">
    <property type="entry name" value="Nudix_hydrolase_domain"/>
</dbReference>
<dbReference type="PANTHER" id="PTHR21340:SF7">
    <property type="entry name" value="NUDIX HYDROLASE DOMAIN-CONTAINING PROTEIN"/>
    <property type="match status" value="1"/>
</dbReference>
<dbReference type="Gene3D" id="3.90.79.10">
    <property type="entry name" value="Nucleoside Triphosphate Pyrophosphohydrolase"/>
    <property type="match status" value="1"/>
</dbReference>
<evidence type="ECO:0000313" key="2">
    <source>
        <dbReference type="EMBL" id="VTR47762.1"/>
    </source>
</evidence>
<dbReference type="InterPro" id="IPR000086">
    <property type="entry name" value="NUDIX_hydrolase_dom"/>
</dbReference>
<keyword evidence="2" id="KW-0378">Hydrolase</keyword>
<dbReference type="CDD" id="cd04662">
    <property type="entry name" value="NUDIX_Hydrolase"/>
    <property type="match status" value="1"/>
</dbReference>
<dbReference type="STRING" id="1123265.GCA_000686625_01290"/>
<dbReference type="KEGG" id="stha:NCTC11429_03574"/>
<reference evidence="2 3" key="1">
    <citation type="submission" date="2019-05" db="EMBL/GenBank/DDBJ databases">
        <authorList>
            <consortium name="Pathogen Informatics"/>
        </authorList>
    </citation>
    <scope>NUCLEOTIDE SEQUENCE [LARGE SCALE GENOMIC DNA]</scope>
    <source>
        <strain evidence="2 3">NCTC11429</strain>
    </source>
</reference>
<dbReference type="GO" id="GO:0006754">
    <property type="term" value="P:ATP biosynthetic process"/>
    <property type="evidence" value="ECO:0007669"/>
    <property type="project" value="TreeGrafter"/>
</dbReference>
<sequence length="194" mass="22244">MIGVSDADCGVNILKKIILHHYWYDIRSIVRYRSLALMKGKFSTGLLLYKFQDSQIRFFLVHPGGPFFVRKDDGWWTVPKGEVEEDEDELSAAKGEFFEETGYLPEGQFILLDPIRQKGGKTVKCWAVEGTIDPDAISSNHFEIEWPPRSGTRHSFPEVDRAGWFTLEEAKQKINVMQVSFLEQLVSLLETKEG</sequence>
<organism evidence="2 3">
    <name type="scientific">Sphingobacterium thalpophilum</name>
    <dbReference type="NCBI Taxonomy" id="259"/>
    <lineage>
        <taxon>Bacteria</taxon>
        <taxon>Pseudomonadati</taxon>
        <taxon>Bacteroidota</taxon>
        <taxon>Sphingobacteriia</taxon>
        <taxon>Sphingobacteriales</taxon>
        <taxon>Sphingobacteriaceae</taxon>
        <taxon>Sphingobacterium</taxon>
    </lineage>
</organism>
<dbReference type="Proteomes" id="UP000308196">
    <property type="component" value="Chromosome"/>
</dbReference>